<proteinExistence type="predicted"/>
<reference evidence="1 2" key="3">
    <citation type="journal article" date="2013" name="Rice">
        <title>Improvement of the Oryza sativa Nipponbare reference genome using next generation sequence and optical map data.</title>
        <authorList>
            <person name="Kawahara Y."/>
            <person name="de la Bastide M."/>
            <person name="Hamilton J.P."/>
            <person name="Kanamori H."/>
            <person name="McCombie W.R."/>
            <person name="Ouyang S."/>
            <person name="Schwartz D.C."/>
            <person name="Tanaka T."/>
            <person name="Wu J."/>
            <person name="Zhou S."/>
            <person name="Childs K.L."/>
            <person name="Davidson R.M."/>
            <person name="Lin H."/>
            <person name="Quesada-Ocampo L."/>
            <person name="Vaillancourt B."/>
            <person name="Sakai H."/>
            <person name="Lee S.S."/>
            <person name="Kim J."/>
            <person name="Numa H."/>
            <person name="Itoh T."/>
            <person name="Buell C.R."/>
            <person name="Matsumoto T."/>
        </authorList>
    </citation>
    <scope>NUCLEOTIDE SEQUENCE [LARGE SCALE GENOMIC DNA]</scope>
    <source>
        <strain evidence="2">cv. Nipponbare</strain>
    </source>
</reference>
<name>A0A0P0XR86_ORYSJ</name>
<accession>A0A0P0XR86</accession>
<protein>
    <submittedName>
        <fullName evidence="1">Os09g0572250 protein</fullName>
    </submittedName>
</protein>
<dbReference type="InParanoid" id="A0A0P0XR86"/>
<reference evidence="1 2" key="2">
    <citation type="journal article" date="2013" name="Plant Cell Physiol.">
        <title>Rice Annotation Project Database (RAP-DB): an integrative and interactive database for rice genomics.</title>
        <authorList>
            <person name="Sakai H."/>
            <person name="Lee S.S."/>
            <person name="Tanaka T."/>
            <person name="Numa H."/>
            <person name="Kim J."/>
            <person name="Kawahara Y."/>
            <person name="Wakimoto H."/>
            <person name="Yang C.C."/>
            <person name="Iwamoto M."/>
            <person name="Abe T."/>
            <person name="Yamada Y."/>
            <person name="Muto A."/>
            <person name="Inokuchi H."/>
            <person name="Ikemura T."/>
            <person name="Matsumoto T."/>
            <person name="Sasaki T."/>
            <person name="Itoh T."/>
        </authorList>
    </citation>
    <scope>NUCLEOTIDE SEQUENCE [LARGE SCALE GENOMIC DNA]</scope>
    <source>
        <strain evidence="2">cv. Nipponbare</strain>
    </source>
</reference>
<dbReference type="Proteomes" id="UP000059680">
    <property type="component" value="Chromosome 9"/>
</dbReference>
<dbReference type="EMBL" id="AP014965">
    <property type="protein sequence ID" value="BAT09536.1"/>
    <property type="molecule type" value="Genomic_DNA"/>
</dbReference>
<dbReference type="PaxDb" id="39947-A0A0P0XR86"/>
<gene>
    <name evidence="1" type="ordered locus">Os09g0572250</name>
    <name evidence="1" type="ORF">OSNPB_090572250</name>
</gene>
<evidence type="ECO:0000313" key="2">
    <source>
        <dbReference type="Proteomes" id="UP000059680"/>
    </source>
</evidence>
<organism evidence="1 2">
    <name type="scientific">Oryza sativa subsp. japonica</name>
    <name type="common">Rice</name>
    <dbReference type="NCBI Taxonomy" id="39947"/>
    <lineage>
        <taxon>Eukaryota</taxon>
        <taxon>Viridiplantae</taxon>
        <taxon>Streptophyta</taxon>
        <taxon>Embryophyta</taxon>
        <taxon>Tracheophyta</taxon>
        <taxon>Spermatophyta</taxon>
        <taxon>Magnoliopsida</taxon>
        <taxon>Liliopsida</taxon>
        <taxon>Poales</taxon>
        <taxon>Poaceae</taxon>
        <taxon>BOP clade</taxon>
        <taxon>Oryzoideae</taxon>
        <taxon>Oryzeae</taxon>
        <taxon>Oryzinae</taxon>
        <taxon>Oryza</taxon>
        <taxon>Oryza sativa</taxon>
    </lineage>
</organism>
<sequence>MVTDSFLSRILTKEKKKNIALVGGDILVEGEGVADEAEEERARDEKGGAALVELELELPGAGGFRVGGQLVALHATAAAHGHVTAHVTSDLINGMD</sequence>
<reference evidence="2" key="1">
    <citation type="journal article" date="2005" name="Nature">
        <title>The map-based sequence of the rice genome.</title>
        <authorList>
            <consortium name="International rice genome sequencing project (IRGSP)"/>
            <person name="Matsumoto T."/>
            <person name="Wu J."/>
            <person name="Kanamori H."/>
            <person name="Katayose Y."/>
            <person name="Fujisawa M."/>
            <person name="Namiki N."/>
            <person name="Mizuno H."/>
            <person name="Yamamoto K."/>
            <person name="Antonio B.A."/>
            <person name="Baba T."/>
            <person name="Sakata K."/>
            <person name="Nagamura Y."/>
            <person name="Aoki H."/>
            <person name="Arikawa K."/>
            <person name="Arita K."/>
            <person name="Bito T."/>
            <person name="Chiden Y."/>
            <person name="Fujitsuka N."/>
            <person name="Fukunaka R."/>
            <person name="Hamada M."/>
            <person name="Harada C."/>
            <person name="Hayashi A."/>
            <person name="Hijishita S."/>
            <person name="Honda M."/>
            <person name="Hosokawa S."/>
            <person name="Ichikawa Y."/>
            <person name="Idonuma A."/>
            <person name="Iijima M."/>
            <person name="Ikeda M."/>
            <person name="Ikeno M."/>
            <person name="Ito K."/>
            <person name="Ito S."/>
            <person name="Ito T."/>
            <person name="Ito Y."/>
            <person name="Ito Y."/>
            <person name="Iwabuchi A."/>
            <person name="Kamiya K."/>
            <person name="Karasawa W."/>
            <person name="Kurita K."/>
            <person name="Katagiri S."/>
            <person name="Kikuta A."/>
            <person name="Kobayashi H."/>
            <person name="Kobayashi N."/>
            <person name="Machita K."/>
            <person name="Maehara T."/>
            <person name="Masukawa M."/>
            <person name="Mizubayashi T."/>
            <person name="Mukai Y."/>
            <person name="Nagasaki H."/>
            <person name="Nagata Y."/>
            <person name="Naito S."/>
            <person name="Nakashima M."/>
            <person name="Nakama Y."/>
            <person name="Nakamichi Y."/>
            <person name="Nakamura M."/>
            <person name="Meguro A."/>
            <person name="Negishi M."/>
            <person name="Ohta I."/>
            <person name="Ohta T."/>
            <person name="Okamoto M."/>
            <person name="Ono N."/>
            <person name="Saji S."/>
            <person name="Sakaguchi M."/>
            <person name="Sakai K."/>
            <person name="Shibata M."/>
            <person name="Shimokawa T."/>
            <person name="Song J."/>
            <person name="Takazaki Y."/>
            <person name="Terasawa K."/>
            <person name="Tsugane M."/>
            <person name="Tsuji K."/>
            <person name="Ueda S."/>
            <person name="Waki K."/>
            <person name="Yamagata H."/>
            <person name="Yamamoto M."/>
            <person name="Yamamoto S."/>
            <person name="Yamane H."/>
            <person name="Yoshiki S."/>
            <person name="Yoshihara R."/>
            <person name="Yukawa K."/>
            <person name="Zhong H."/>
            <person name="Yano M."/>
            <person name="Yuan Q."/>
            <person name="Ouyang S."/>
            <person name="Liu J."/>
            <person name="Jones K.M."/>
            <person name="Gansberger K."/>
            <person name="Moffat K."/>
            <person name="Hill J."/>
            <person name="Bera J."/>
            <person name="Fadrosh D."/>
            <person name="Jin S."/>
            <person name="Johri S."/>
            <person name="Kim M."/>
            <person name="Overton L."/>
            <person name="Reardon M."/>
            <person name="Tsitrin T."/>
            <person name="Vuong H."/>
            <person name="Weaver B."/>
            <person name="Ciecko A."/>
            <person name="Tallon L."/>
            <person name="Jackson J."/>
            <person name="Pai G."/>
            <person name="Aken S.V."/>
            <person name="Utterback T."/>
            <person name="Reidmuller S."/>
            <person name="Feldblyum T."/>
            <person name="Hsiao J."/>
            <person name="Zismann V."/>
            <person name="Iobst S."/>
            <person name="de Vazeille A.R."/>
            <person name="Buell C.R."/>
            <person name="Ying K."/>
            <person name="Li Y."/>
            <person name="Lu T."/>
            <person name="Huang Y."/>
            <person name="Zhao Q."/>
            <person name="Feng Q."/>
            <person name="Zhang L."/>
            <person name="Zhu J."/>
            <person name="Weng Q."/>
            <person name="Mu J."/>
            <person name="Lu Y."/>
            <person name="Fan D."/>
            <person name="Liu Y."/>
            <person name="Guan J."/>
            <person name="Zhang Y."/>
            <person name="Yu S."/>
            <person name="Liu X."/>
            <person name="Zhang Y."/>
            <person name="Hong G."/>
            <person name="Han B."/>
            <person name="Choisne N."/>
            <person name="Demange N."/>
            <person name="Orjeda G."/>
            <person name="Samain S."/>
            <person name="Cattolico L."/>
            <person name="Pelletier E."/>
            <person name="Couloux A."/>
            <person name="Segurens B."/>
            <person name="Wincker P."/>
            <person name="D'Hont A."/>
            <person name="Scarpelli C."/>
            <person name="Weissenbach J."/>
            <person name="Salanoubat M."/>
            <person name="Quetier F."/>
            <person name="Yu Y."/>
            <person name="Kim H.R."/>
            <person name="Rambo T."/>
            <person name="Currie J."/>
            <person name="Collura K."/>
            <person name="Luo M."/>
            <person name="Yang T."/>
            <person name="Ammiraju J.S.S."/>
            <person name="Engler F."/>
            <person name="Soderlund C."/>
            <person name="Wing R.A."/>
            <person name="Palmer L.E."/>
            <person name="de la Bastide M."/>
            <person name="Spiegel L."/>
            <person name="Nascimento L."/>
            <person name="Zutavern T."/>
            <person name="O'Shaughnessy A."/>
            <person name="Dike S."/>
            <person name="Dedhia N."/>
            <person name="Preston R."/>
            <person name="Balija V."/>
            <person name="McCombie W.R."/>
            <person name="Chow T."/>
            <person name="Chen H."/>
            <person name="Chung M."/>
            <person name="Chen C."/>
            <person name="Shaw J."/>
            <person name="Wu H."/>
            <person name="Hsiao K."/>
            <person name="Chao Y."/>
            <person name="Chu M."/>
            <person name="Cheng C."/>
            <person name="Hour A."/>
            <person name="Lee P."/>
            <person name="Lin S."/>
            <person name="Lin Y."/>
            <person name="Liou J."/>
            <person name="Liu S."/>
            <person name="Hsing Y."/>
            <person name="Raghuvanshi S."/>
            <person name="Mohanty A."/>
            <person name="Bharti A.K."/>
            <person name="Gaur A."/>
            <person name="Gupta V."/>
            <person name="Kumar D."/>
            <person name="Ravi V."/>
            <person name="Vij S."/>
            <person name="Kapur A."/>
            <person name="Khurana P."/>
            <person name="Khurana P."/>
            <person name="Khurana J.P."/>
            <person name="Tyagi A.K."/>
            <person name="Gaikwad K."/>
            <person name="Singh A."/>
            <person name="Dalal V."/>
            <person name="Srivastava S."/>
            <person name="Dixit A."/>
            <person name="Pal A.K."/>
            <person name="Ghazi I.A."/>
            <person name="Yadav M."/>
            <person name="Pandit A."/>
            <person name="Bhargava A."/>
            <person name="Sureshbabu K."/>
            <person name="Batra K."/>
            <person name="Sharma T.R."/>
            <person name="Mohapatra T."/>
            <person name="Singh N.K."/>
            <person name="Messing J."/>
            <person name="Nelson A.B."/>
            <person name="Fuks G."/>
            <person name="Kavchok S."/>
            <person name="Keizer G."/>
            <person name="Linton E."/>
            <person name="Llaca V."/>
            <person name="Song R."/>
            <person name="Tanyolac B."/>
            <person name="Young S."/>
            <person name="Ho-Il K."/>
            <person name="Hahn J.H."/>
            <person name="Sangsakoo G."/>
            <person name="Vanavichit A."/>
            <person name="de Mattos Luiz.A.T."/>
            <person name="Zimmer P.D."/>
            <person name="Malone G."/>
            <person name="Dellagostin O."/>
            <person name="de Oliveira A.C."/>
            <person name="Bevan M."/>
            <person name="Bancroft I."/>
            <person name="Minx P."/>
            <person name="Cordum H."/>
            <person name="Wilson R."/>
            <person name="Cheng Z."/>
            <person name="Jin W."/>
            <person name="Jiang J."/>
            <person name="Leong S.A."/>
            <person name="Iwama H."/>
            <person name="Gojobori T."/>
            <person name="Itoh T."/>
            <person name="Niimura Y."/>
            <person name="Fujii Y."/>
            <person name="Habara T."/>
            <person name="Sakai H."/>
            <person name="Sato Y."/>
            <person name="Wilson G."/>
            <person name="Kumar K."/>
            <person name="McCouch S."/>
            <person name="Juretic N."/>
            <person name="Hoen D."/>
            <person name="Wright S."/>
            <person name="Bruskiewich R."/>
            <person name="Bureau T."/>
            <person name="Miyao A."/>
            <person name="Hirochika H."/>
            <person name="Nishikawa T."/>
            <person name="Kadowaki K."/>
            <person name="Sugiura M."/>
            <person name="Burr B."/>
            <person name="Sasaki T."/>
        </authorList>
    </citation>
    <scope>NUCLEOTIDE SEQUENCE [LARGE SCALE GENOMIC DNA]</scope>
    <source>
        <strain evidence="2">cv. Nipponbare</strain>
    </source>
</reference>
<dbReference type="AlphaFoldDB" id="A0A0P0XR86"/>
<dbReference type="Gramene" id="Os09t0572250-00">
    <property type="protein sequence ID" value="Os09t0572250-00"/>
    <property type="gene ID" value="Os09g0572250"/>
</dbReference>
<evidence type="ECO:0000313" key="1">
    <source>
        <dbReference type="EMBL" id="BAT09536.1"/>
    </source>
</evidence>
<keyword evidence="2" id="KW-1185">Reference proteome</keyword>